<protein>
    <submittedName>
        <fullName evidence="2">Uncharacterized protein</fullName>
    </submittedName>
</protein>
<dbReference type="AlphaFoldDB" id="A0A9N8F1C9"/>
<keyword evidence="3" id="KW-1185">Reference proteome</keyword>
<comment type="caution">
    <text evidence="2">The sequence shown here is derived from an EMBL/GenBank/DDBJ whole genome shotgun (WGS) entry which is preliminary data.</text>
</comment>
<proteinExistence type="predicted"/>
<sequence>MISTPSRTCSHLQTRLLALVVLIWKTTAFPAGAGSCPGGMAAVGGSHLAGSTVINGTLEDNEINFSVDGDEMRVDRPLTVFVDQPTPFLLRAPYNGGGIKGFLIRISSATGNFDLTNSLSPLSAETEEEEQRINTKLEGNYCGDQKAAGLTHKDAEPKYLIRGEILITEVIFGPDITLDVTAVMENTAEKSEFYYTQYKLKAIAQEKPQPTESSDGPQLITISNSGAVQTKTTITLLVGVVATVAGWIMP</sequence>
<dbReference type="Proteomes" id="UP001153069">
    <property type="component" value="Unassembled WGS sequence"/>
</dbReference>
<reference evidence="2" key="1">
    <citation type="submission" date="2020-06" db="EMBL/GenBank/DDBJ databases">
        <authorList>
            <consortium name="Plant Systems Biology data submission"/>
        </authorList>
    </citation>
    <scope>NUCLEOTIDE SEQUENCE</scope>
    <source>
        <strain evidence="2">D6</strain>
    </source>
</reference>
<feature type="chain" id="PRO_5040226527" evidence="1">
    <location>
        <begin position="29"/>
        <end position="250"/>
    </location>
</feature>
<evidence type="ECO:0000256" key="1">
    <source>
        <dbReference type="SAM" id="SignalP"/>
    </source>
</evidence>
<name>A0A9N8F1C9_9STRA</name>
<keyword evidence="1" id="KW-0732">Signal</keyword>
<accession>A0A9N8F1C9</accession>
<gene>
    <name evidence="2" type="ORF">SEMRO_2503_G329600.1</name>
</gene>
<feature type="signal peptide" evidence="1">
    <location>
        <begin position="1"/>
        <end position="28"/>
    </location>
</feature>
<evidence type="ECO:0000313" key="3">
    <source>
        <dbReference type="Proteomes" id="UP001153069"/>
    </source>
</evidence>
<dbReference type="EMBL" id="CAICTM010002501">
    <property type="protein sequence ID" value="CAB9529441.1"/>
    <property type="molecule type" value="Genomic_DNA"/>
</dbReference>
<evidence type="ECO:0000313" key="2">
    <source>
        <dbReference type="EMBL" id="CAB9529441.1"/>
    </source>
</evidence>
<organism evidence="2 3">
    <name type="scientific">Seminavis robusta</name>
    <dbReference type="NCBI Taxonomy" id="568900"/>
    <lineage>
        <taxon>Eukaryota</taxon>
        <taxon>Sar</taxon>
        <taxon>Stramenopiles</taxon>
        <taxon>Ochrophyta</taxon>
        <taxon>Bacillariophyta</taxon>
        <taxon>Bacillariophyceae</taxon>
        <taxon>Bacillariophycidae</taxon>
        <taxon>Naviculales</taxon>
        <taxon>Naviculaceae</taxon>
        <taxon>Seminavis</taxon>
    </lineage>
</organism>